<dbReference type="Pfam" id="PF07690">
    <property type="entry name" value="MFS_1"/>
    <property type="match status" value="1"/>
</dbReference>
<keyword evidence="6 7" id="KW-0472">Membrane</keyword>
<keyword evidence="3" id="KW-1003">Cell membrane</keyword>
<reference evidence="9 10" key="1">
    <citation type="submission" date="2020-08" db="EMBL/GenBank/DDBJ databases">
        <title>Cohnella phylogeny.</title>
        <authorList>
            <person name="Dunlap C."/>
        </authorList>
    </citation>
    <scope>NUCLEOTIDE SEQUENCE [LARGE SCALE GENOMIC DNA]</scope>
    <source>
        <strain evidence="9 10">DSM 25239</strain>
    </source>
</reference>
<dbReference type="PROSITE" id="PS50850">
    <property type="entry name" value="MFS"/>
    <property type="match status" value="1"/>
</dbReference>
<dbReference type="SUPFAM" id="SSF103473">
    <property type="entry name" value="MFS general substrate transporter"/>
    <property type="match status" value="1"/>
</dbReference>
<feature type="transmembrane region" description="Helical" evidence="7">
    <location>
        <begin position="412"/>
        <end position="430"/>
    </location>
</feature>
<evidence type="ECO:0000313" key="9">
    <source>
        <dbReference type="EMBL" id="MBB6695604.1"/>
    </source>
</evidence>
<feature type="transmembrane region" description="Helical" evidence="7">
    <location>
        <begin position="116"/>
        <end position="135"/>
    </location>
</feature>
<keyword evidence="10" id="KW-1185">Reference proteome</keyword>
<dbReference type="PANTHER" id="PTHR42718:SF46">
    <property type="entry name" value="BLR6921 PROTEIN"/>
    <property type="match status" value="1"/>
</dbReference>
<evidence type="ECO:0000256" key="7">
    <source>
        <dbReference type="SAM" id="Phobius"/>
    </source>
</evidence>
<feature type="transmembrane region" description="Helical" evidence="7">
    <location>
        <begin position="20"/>
        <end position="42"/>
    </location>
</feature>
<dbReference type="PRINTS" id="PR01036">
    <property type="entry name" value="TCRTETB"/>
</dbReference>
<name>A0A841UBS2_9BACL</name>
<dbReference type="Gene3D" id="1.20.1720.10">
    <property type="entry name" value="Multidrug resistance protein D"/>
    <property type="match status" value="1"/>
</dbReference>
<evidence type="ECO:0000256" key="6">
    <source>
        <dbReference type="ARBA" id="ARBA00023136"/>
    </source>
</evidence>
<dbReference type="GO" id="GO:0022857">
    <property type="term" value="F:transmembrane transporter activity"/>
    <property type="evidence" value="ECO:0007669"/>
    <property type="project" value="InterPro"/>
</dbReference>
<feature type="transmembrane region" description="Helical" evidence="7">
    <location>
        <begin position="84"/>
        <end position="104"/>
    </location>
</feature>
<feature type="transmembrane region" description="Helical" evidence="7">
    <location>
        <begin position="305"/>
        <end position="326"/>
    </location>
</feature>
<gene>
    <name evidence="9" type="ORF">H7B90_29855</name>
</gene>
<keyword evidence="5 7" id="KW-1133">Transmembrane helix</keyword>
<dbReference type="InterPro" id="IPR020846">
    <property type="entry name" value="MFS_dom"/>
</dbReference>
<evidence type="ECO:0000256" key="2">
    <source>
        <dbReference type="ARBA" id="ARBA00022448"/>
    </source>
</evidence>
<evidence type="ECO:0000313" key="10">
    <source>
        <dbReference type="Proteomes" id="UP000553776"/>
    </source>
</evidence>
<comment type="caution">
    <text evidence="9">The sequence shown here is derived from an EMBL/GenBank/DDBJ whole genome shotgun (WGS) entry which is preliminary data.</text>
</comment>
<dbReference type="Proteomes" id="UP000553776">
    <property type="component" value="Unassembled WGS sequence"/>
</dbReference>
<feature type="transmembrane region" description="Helical" evidence="7">
    <location>
        <begin position="338"/>
        <end position="357"/>
    </location>
</feature>
<evidence type="ECO:0000256" key="1">
    <source>
        <dbReference type="ARBA" id="ARBA00004651"/>
    </source>
</evidence>
<dbReference type="GO" id="GO:0005886">
    <property type="term" value="C:plasma membrane"/>
    <property type="evidence" value="ECO:0007669"/>
    <property type="project" value="UniProtKB-SubCell"/>
</dbReference>
<feature type="transmembrane region" description="Helical" evidence="7">
    <location>
        <begin position="172"/>
        <end position="194"/>
    </location>
</feature>
<feature type="transmembrane region" description="Helical" evidence="7">
    <location>
        <begin position="369"/>
        <end position="391"/>
    </location>
</feature>
<keyword evidence="2" id="KW-0813">Transport</keyword>
<accession>A0A841UBS2</accession>
<feature type="transmembrane region" description="Helical" evidence="7">
    <location>
        <begin position="54"/>
        <end position="72"/>
    </location>
</feature>
<dbReference type="InterPro" id="IPR011701">
    <property type="entry name" value="MFS"/>
</dbReference>
<keyword evidence="4 7" id="KW-0812">Transmembrane</keyword>
<feature type="transmembrane region" description="Helical" evidence="7">
    <location>
        <begin position="273"/>
        <end position="293"/>
    </location>
</feature>
<feature type="transmembrane region" description="Helical" evidence="7">
    <location>
        <begin position="236"/>
        <end position="253"/>
    </location>
</feature>
<feature type="transmembrane region" description="Helical" evidence="7">
    <location>
        <begin position="450"/>
        <end position="470"/>
    </location>
</feature>
<evidence type="ECO:0000259" key="8">
    <source>
        <dbReference type="PROSITE" id="PS50850"/>
    </source>
</evidence>
<protein>
    <submittedName>
        <fullName evidence="9">MFS transporter</fullName>
    </submittedName>
</protein>
<feature type="transmembrane region" description="Helical" evidence="7">
    <location>
        <begin position="147"/>
        <end position="166"/>
    </location>
</feature>
<organism evidence="9 10">
    <name type="scientific">Cohnella xylanilytica</name>
    <dbReference type="NCBI Taxonomy" id="557555"/>
    <lineage>
        <taxon>Bacteria</taxon>
        <taxon>Bacillati</taxon>
        <taxon>Bacillota</taxon>
        <taxon>Bacilli</taxon>
        <taxon>Bacillales</taxon>
        <taxon>Paenibacillaceae</taxon>
        <taxon>Cohnella</taxon>
    </lineage>
</organism>
<evidence type="ECO:0000256" key="3">
    <source>
        <dbReference type="ARBA" id="ARBA00022475"/>
    </source>
</evidence>
<feature type="transmembrane region" description="Helical" evidence="7">
    <location>
        <begin position="206"/>
        <end position="224"/>
    </location>
</feature>
<dbReference type="PANTHER" id="PTHR42718">
    <property type="entry name" value="MAJOR FACILITATOR SUPERFAMILY MULTIDRUG TRANSPORTER MFSC"/>
    <property type="match status" value="1"/>
</dbReference>
<dbReference type="Gene3D" id="1.20.1250.20">
    <property type="entry name" value="MFS general substrate transporter like domains"/>
    <property type="match status" value="1"/>
</dbReference>
<sequence>MPDLRQAAFAADSKRWRALFLLCLAQFMVIMDTSIIGVALPAIQQALGYSQDGLQWVFNAYVIFFGGLMLLGGRMSDLFGQRKVFMIGFVILSAASLLAGFAWSEESMNVGRAVQGLGSAFILPSALTIVMLLFGHDSKELRRALGFWGASAAAGGTAGVFLGGVITEWLSWSWTFWINVPVGLFALLYGRSVLPEGVRRRGRIDVAGAVLVTGSLVIAVYAIVTAGQTGWSSPRTIVLLLAAAVLLGLFLLVQRKRKEPLVPLRIFSAPNLLAGNAVFGLLAGAWIPLWFYLNLYLQQILDFSAFAGGVALVPMTALIMIVMVGVTGRLVGRFGFRGVLVAGLLLLAASLVILAGFTPTNGTYAANVLPASLIGALGMSLAFIPGTMAAMSGAKPEDTGLASGLSNSSYQIGSAIGLALMSAAAAAWTRDGAAESEGARLASLNDGFHAAFYGAAIIATVGVAATLLFIRTRK</sequence>
<evidence type="ECO:0000256" key="5">
    <source>
        <dbReference type="ARBA" id="ARBA00022989"/>
    </source>
</evidence>
<proteinExistence type="predicted"/>
<comment type="subcellular location">
    <subcellularLocation>
        <location evidence="1">Cell membrane</location>
        <topology evidence="1">Multi-pass membrane protein</topology>
    </subcellularLocation>
</comment>
<dbReference type="CDD" id="cd17321">
    <property type="entry name" value="MFS_MMR_MDR_like"/>
    <property type="match status" value="1"/>
</dbReference>
<evidence type="ECO:0000256" key="4">
    <source>
        <dbReference type="ARBA" id="ARBA00022692"/>
    </source>
</evidence>
<dbReference type="RefSeq" id="WP_185139548.1">
    <property type="nucleotide sequence ID" value="NZ_JACJVR010000130.1"/>
</dbReference>
<dbReference type="AlphaFoldDB" id="A0A841UBS2"/>
<dbReference type="EMBL" id="JACJVR010000130">
    <property type="protein sequence ID" value="MBB6695604.1"/>
    <property type="molecule type" value="Genomic_DNA"/>
</dbReference>
<feature type="domain" description="Major facilitator superfamily (MFS) profile" evidence="8">
    <location>
        <begin position="18"/>
        <end position="474"/>
    </location>
</feature>
<dbReference type="InterPro" id="IPR036259">
    <property type="entry name" value="MFS_trans_sf"/>
</dbReference>